<keyword evidence="1" id="KW-0812">Transmembrane</keyword>
<feature type="transmembrane region" description="Helical" evidence="1">
    <location>
        <begin position="314"/>
        <end position="333"/>
    </location>
</feature>
<evidence type="ECO:0000256" key="1">
    <source>
        <dbReference type="SAM" id="Phobius"/>
    </source>
</evidence>
<dbReference type="PANTHER" id="PTHR36927:SF3">
    <property type="entry name" value="GLUCANS BIOSYNTHESIS PROTEIN C"/>
    <property type="match status" value="1"/>
</dbReference>
<dbReference type="Pfam" id="PF01757">
    <property type="entry name" value="Acyl_transf_3"/>
    <property type="match status" value="1"/>
</dbReference>
<keyword evidence="1" id="KW-1133">Transmembrane helix</keyword>
<keyword evidence="4" id="KW-1185">Reference proteome</keyword>
<keyword evidence="1" id="KW-0472">Membrane</keyword>
<feature type="transmembrane region" description="Helical" evidence="1">
    <location>
        <begin position="273"/>
        <end position="294"/>
    </location>
</feature>
<feature type="transmembrane region" description="Helical" evidence="1">
    <location>
        <begin position="214"/>
        <end position="232"/>
    </location>
</feature>
<organism evidence="3 4">
    <name type="scientific">Mucilaginibacter sabulilitoris</name>
    <dbReference type="NCBI Taxonomy" id="1173583"/>
    <lineage>
        <taxon>Bacteria</taxon>
        <taxon>Pseudomonadati</taxon>
        <taxon>Bacteroidota</taxon>
        <taxon>Sphingobacteriia</taxon>
        <taxon>Sphingobacteriales</taxon>
        <taxon>Sphingobacteriaceae</taxon>
        <taxon>Mucilaginibacter</taxon>
    </lineage>
</organism>
<keyword evidence="3" id="KW-0808">Transferase</keyword>
<gene>
    <name evidence="3" type="ORF">SNE25_16850</name>
</gene>
<feature type="domain" description="Acyltransferase 3" evidence="2">
    <location>
        <begin position="8"/>
        <end position="357"/>
    </location>
</feature>
<reference evidence="3 4" key="1">
    <citation type="submission" date="2023-11" db="EMBL/GenBank/DDBJ databases">
        <title>Analysis of the Genomes of Mucilaginibacter gossypii cycad 4 and M. sabulilitoris SNA2: microbes with the potential for plant growth promotion.</title>
        <authorList>
            <person name="Hirsch A.M."/>
            <person name="Humm E."/>
            <person name="Rubbi M."/>
            <person name="Del Vecchio G."/>
            <person name="Ha S.M."/>
            <person name="Pellegrini M."/>
            <person name="Gunsalus R.P."/>
        </authorList>
    </citation>
    <scope>NUCLEOTIDE SEQUENCE [LARGE SCALE GENOMIC DNA]</scope>
    <source>
        <strain evidence="3 4">SNA2</strain>
    </source>
</reference>
<feature type="transmembrane region" description="Helical" evidence="1">
    <location>
        <begin position="142"/>
        <end position="162"/>
    </location>
</feature>
<feature type="transmembrane region" description="Helical" evidence="1">
    <location>
        <begin position="12"/>
        <end position="32"/>
    </location>
</feature>
<evidence type="ECO:0000313" key="4">
    <source>
        <dbReference type="Proteomes" id="UP001324380"/>
    </source>
</evidence>
<dbReference type="EMBL" id="CP139558">
    <property type="protein sequence ID" value="WPU90989.1"/>
    <property type="molecule type" value="Genomic_DNA"/>
</dbReference>
<sequence>METTQRQTYLDWLRILSIAGVLVFHSAMPYAAGETWHIRNKETSDLLTYFIAFMHLFRMPLLFFISGTVSYYMMKNRSALSFIGLRCTRLLIPLLVGMFIIVPPQIYMERLTQGFTGNYWDFYKTVFQFVPYPMGGSFSWHHLWFIAYLFIYDLVFAPFFMWMVSDKSNNVKQALHKLSKGKLVYLLAIPSVIWYALLSKRLPETADLVHDGCYFVYWLLFVLAGFICIQVPSLIDSLQRNRRFAISIGFVSLMMYYYVWFNDAKLPFVPDAIWPFFSAALKPVIAWSWVMGFIGYGKQYLNHPHRVLNYVNQAVYPFYILHQTVIVILAYYITRSAGDTVLMKYIYTVIVTLIVTMGVFHFFVKPYPVIRFLFGMKPLNSSNKKAAPAAKVFVEKESLVEIAA</sequence>
<dbReference type="InterPro" id="IPR002656">
    <property type="entry name" value="Acyl_transf_3_dom"/>
</dbReference>
<dbReference type="GO" id="GO:0016746">
    <property type="term" value="F:acyltransferase activity"/>
    <property type="evidence" value="ECO:0007669"/>
    <property type="project" value="UniProtKB-KW"/>
</dbReference>
<feature type="transmembrane region" description="Helical" evidence="1">
    <location>
        <begin position="47"/>
        <end position="69"/>
    </location>
</feature>
<dbReference type="Proteomes" id="UP001324380">
    <property type="component" value="Chromosome"/>
</dbReference>
<feature type="transmembrane region" description="Helical" evidence="1">
    <location>
        <begin position="244"/>
        <end position="261"/>
    </location>
</feature>
<evidence type="ECO:0000313" key="3">
    <source>
        <dbReference type="EMBL" id="WPU90989.1"/>
    </source>
</evidence>
<feature type="transmembrane region" description="Helical" evidence="1">
    <location>
        <begin position="183"/>
        <end position="202"/>
    </location>
</feature>
<name>A0ABZ0TCN9_9SPHI</name>
<proteinExistence type="predicted"/>
<feature type="transmembrane region" description="Helical" evidence="1">
    <location>
        <begin position="345"/>
        <end position="364"/>
    </location>
</feature>
<feature type="transmembrane region" description="Helical" evidence="1">
    <location>
        <begin position="90"/>
        <end position="108"/>
    </location>
</feature>
<protein>
    <submittedName>
        <fullName evidence="3">Acyltransferase family protein</fullName>
    </submittedName>
</protein>
<dbReference type="PANTHER" id="PTHR36927">
    <property type="entry name" value="BLR4337 PROTEIN"/>
    <property type="match status" value="1"/>
</dbReference>
<dbReference type="RefSeq" id="WP_321560159.1">
    <property type="nucleotide sequence ID" value="NZ_CP139558.1"/>
</dbReference>
<evidence type="ECO:0000259" key="2">
    <source>
        <dbReference type="Pfam" id="PF01757"/>
    </source>
</evidence>
<accession>A0ABZ0TCN9</accession>
<dbReference type="InterPro" id="IPR050623">
    <property type="entry name" value="Glucan_succinyl_AcylTrfase"/>
</dbReference>
<keyword evidence="3" id="KW-0012">Acyltransferase</keyword>